<keyword evidence="10 14" id="KW-0472">Membrane</keyword>
<dbReference type="PANTHER" id="PTHR30625">
    <property type="entry name" value="PROTEIN TOLQ"/>
    <property type="match status" value="1"/>
</dbReference>
<dbReference type="InterPro" id="IPR014164">
    <property type="entry name" value="TonB_ExbB_1"/>
</dbReference>
<evidence type="ECO:0000313" key="16">
    <source>
        <dbReference type="EMBL" id="MBB6014333.1"/>
    </source>
</evidence>
<dbReference type="RefSeq" id="WP_343060866.1">
    <property type="nucleotide sequence ID" value="NZ_JACHEU010000005.1"/>
</dbReference>
<keyword evidence="7 14" id="KW-0812">Transmembrane</keyword>
<feature type="transmembrane region" description="Helical" evidence="14">
    <location>
        <begin position="268"/>
        <end position="293"/>
    </location>
</feature>
<keyword evidence="17" id="KW-1185">Reference proteome</keyword>
<feature type="compositionally biased region" description="Low complexity" evidence="13">
    <location>
        <begin position="58"/>
        <end position="113"/>
    </location>
</feature>
<keyword evidence="8 12" id="KW-0653">Protein transport</keyword>
<dbReference type="GO" id="GO:0022857">
    <property type="term" value="F:transmembrane transporter activity"/>
    <property type="evidence" value="ECO:0007669"/>
    <property type="project" value="InterPro"/>
</dbReference>
<proteinExistence type="inferred from homology"/>
<comment type="caution">
    <text evidence="16">The sequence shown here is derived from an EMBL/GenBank/DDBJ whole genome shotgun (WGS) entry which is preliminary data.</text>
</comment>
<keyword evidence="4 12" id="KW-0813">Transport</keyword>
<feature type="region of interest" description="Disordered" evidence="13">
    <location>
        <begin position="11"/>
        <end position="141"/>
    </location>
</feature>
<evidence type="ECO:0000256" key="14">
    <source>
        <dbReference type="SAM" id="Phobius"/>
    </source>
</evidence>
<comment type="function">
    <text evidence="11">Involved in the TonB-dependent energy-dependent transport of various receptor-bound substrates. Protects ExbD from proteolytic degradation and functionally stabilizes TonB.</text>
</comment>
<keyword evidence="5" id="KW-1003">Cell membrane</keyword>
<reference evidence="16 17" key="1">
    <citation type="submission" date="2020-08" db="EMBL/GenBank/DDBJ databases">
        <title>Genomic Encyclopedia of Type Strains, Phase IV (KMG-IV): sequencing the most valuable type-strain genomes for metagenomic binning, comparative biology and taxonomic classification.</title>
        <authorList>
            <person name="Goeker M."/>
        </authorList>
    </citation>
    <scope>NUCLEOTIDE SEQUENCE [LARGE SCALE GENOMIC DNA]</scope>
    <source>
        <strain evidence="16 17">DSM 11099</strain>
    </source>
</reference>
<comment type="subunit">
    <text evidence="2">The accessory proteins ExbB and ExbD seem to form a complex with TonB.</text>
</comment>
<evidence type="ECO:0000256" key="12">
    <source>
        <dbReference type="RuleBase" id="RU004057"/>
    </source>
</evidence>
<evidence type="ECO:0000256" key="4">
    <source>
        <dbReference type="ARBA" id="ARBA00022448"/>
    </source>
</evidence>
<dbReference type="PANTHER" id="PTHR30625:SF16">
    <property type="entry name" value="BIOPOLYMER TRANSPORT PROTEIN EXBB"/>
    <property type="match status" value="1"/>
</dbReference>
<dbReference type="InterPro" id="IPR002898">
    <property type="entry name" value="MotA_ExbB_proton_chnl"/>
</dbReference>
<evidence type="ECO:0000256" key="9">
    <source>
        <dbReference type="ARBA" id="ARBA00022989"/>
    </source>
</evidence>
<sequence length="376" mass="38645">MCCLHPNDLCPGTARAAGPGRRNRAGSTRPHATGPHSAGSSRNGSRSPCRSGTGYARPQAQDTSSPAPAAPASDATQPATGTDGAAPGAAAPAQDGQQQPARAPAADANAAQDNIESSAQPVETGAEEAAPGEEGERDLSLPHDLSPWGMFMAADWVVKAVMIGLAFASLVTWTVWLAKSLELAGSKARLRSALRAILGSASLDEAAQKLGKRGDAGSRLVQAAVEESKMSAGALDYADPSGLKERVWSRMSRIQIQTGRRLSRGTGVLATIGSTSPFVGLFGTVWGIMNSFIGISESQTTNLAVVAPGIAEALLATALGLVAAIPAVVIYNVFSRSITGYRQALADAAAGVERLVSRDLDFRKAPAAARERLAAE</sequence>
<comment type="subcellular location">
    <subcellularLocation>
        <location evidence="1">Cell inner membrane</location>
        <topology evidence="1">Multi-pass membrane protein</topology>
    </subcellularLocation>
    <subcellularLocation>
        <location evidence="12">Membrane</location>
        <topology evidence="12">Multi-pass membrane protein</topology>
    </subcellularLocation>
</comment>
<evidence type="ECO:0000256" key="2">
    <source>
        <dbReference type="ARBA" id="ARBA00011471"/>
    </source>
</evidence>
<comment type="similarity">
    <text evidence="12">Belongs to the exbB/tolQ family.</text>
</comment>
<accession>A0A7W9S7C6</accession>
<evidence type="ECO:0000256" key="13">
    <source>
        <dbReference type="SAM" id="MobiDB-lite"/>
    </source>
</evidence>
<dbReference type="GO" id="GO:0005886">
    <property type="term" value="C:plasma membrane"/>
    <property type="evidence" value="ECO:0007669"/>
    <property type="project" value="UniProtKB-SubCell"/>
</dbReference>
<evidence type="ECO:0000313" key="17">
    <source>
        <dbReference type="Proteomes" id="UP000533306"/>
    </source>
</evidence>
<dbReference type="AlphaFoldDB" id="A0A7W9S7C6"/>
<keyword evidence="6" id="KW-0997">Cell inner membrane</keyword>
<feature type="transmembrane region" description="Helical" evidence="14">
    <location>
        <begin position="156"/>
        <end position="178"/>
    </location>
</feature>
<gene>
    <name evidence="16" type="ORF">HNR59_003727</name>
</gene>
<evidence type="ECO:0000256" key="6">
    <source>
        <dbReference type="ARBA" id="ARBA00022519"/>
    </source>
</evidence>
<protein>
    <recommendedName>
        <fullName evidence="3">Biopolymer transport protein ExbB</fullName>
    </recommendedName>
</protein>
<evidence type="ECO:0000256" key="10">
    <source>
        <dbReference type="ARBA" id="ARBA00023136"/>
    </source>
</evidence>
<feature type="domain" description="MotA/TolQ/ExbB proton channel" evidence="15">
    <location>
        <begin position="236"/>
        <end position="340"/>
    </location>
</feature>
<dbReference type="EMBL" id="JACHEU010000005">
    <property type="protein sequence ID" value="MBB6014333.1"/>
    <property type="molecule type" value="Genomic_DNA"/>
</dbReference>
<evidence type="ECO:0000256" key="3">
    <source>
        <dbReference type="ARBA" id="ARBA00022093"/>
    </source>
</evidence>
<evidence type="ECO:0000256" key="7">
    <source>
        <dbReference type="ARBA" id="ARBA00022692"/>
    </source>
</evidence>
<dbReference type="GO" id="GO:0017038">
    <property type="term" value="P:protein import"/>
    <property type="evidence" value="ECO:0007669"/>
    <property type="project" value="TreeGrafter"/>
</dbReference>
<feature type="transmembrane region" description="Helical" evidence="14">
    <location>
        <begin position="313"/>
        <end position="334"/>
    </location>
</feature>
<evidence type="ECO:0000256" key="5">
    <source>
        <dbReference type="ARBA" id="ARBA00022475"/>
    </source>
</evidence>
<evidence type="ECO:0000256" key="1">
    <source>
        <dbReference type="ARBA" id="ARBA00004429"/>
    </source>
</evidence>
<dbReference type="Proteomes" id="UP000533306">
    <property type="component" value="Unassembled WGS sequence"/>
</dbReference>
<dbReference type="InterPro" id="IPR050790">
    <property type="entry name" value="ExbB/TolQ_transport"/>
</dbReference>
<feature type="compositionally biased region" description="Polar residues" evidence="13">
    <location>
        <begin position="38"/>
        <end position="50"/>
    </location>
</feature>
<evidence type="ECO:0000256" key="11">
    <source>
        <dbReference type="ARBA" id="ARBA00024816"/>
    </source>
</evidence>
<evidence type="ECO:0000259" key="15">
    <source>
        <dbReference type="Pfam" id="PF01618"/>
    </source>
</evidence>
<evidence type="ECO:0000256" key="8">
    <source>
        <dbReference type="ARBA" id="ARBA00022927"/>
    </source>
</evidence>
<dbReference type="NCBIfam" id="TIGR02797">
    <property type="entry name" value="exbB"/>
    <property type="match status" value="1"/>
</dbReference>
<name>A0A7W9S7C6_9HYPH</name>
<organism evidence="16 17">
    <name type="scientific">Aquamicrobium lusatiense</name>
    <dbReference type="NCBI Taxonomy" id="89772"/>
    <lineage>
        <taxon>Bacteria</taxon>
        <taxon>Pseudomonadati</taxon>
        <taxon>Pseudomonadota</taxon>
        <taxon>Alphaproteobacteria</taxon>
        <taxon>Hyphomicrobiales</taxon>
        <taxon>Phyllobacteriaceae</taxon>
        <taxon>Aquamicrobium</taxon>
    </lineage>
</organism>
<keyword evidence="9 14" id="KW-1133">Transmembrane helix</keyword>
<dbReference type="Pfam" id="PF01618">
    <property type="entry name" value="MotA_ExbB"/>
    <property type="match status" value="1"/>
</dbReference>